<comment type="caution">
    <text evidence="5">The sequence shown here is derived from an EMBL/GenBank/DDBJ whole genome shotgun (WGS) entry which is preliminary data.</text>
</comment>
<evidence type="ECO:0000256" key="1">
    <source>
        <dbReference type="ARBA" id="ARBA00023015"/>
    </source>
</evidence>
<keyword evidence="1" id="KW-0805">Transcription regulation</keyword>
<dbReference type="SMART" id="SM00866">
    <property type="entry name" value="UTRA"/>
    <property type="match status" value="1"/>
</dbReference>
<dbReference type="GO" id="GO:0003700">
    <property type="term" value="F:DNA-binding transcription factor activity"/>
    <property type="evidence" value="ECO:0007669"/>
    <property type="project" value="InterPro"/>
</dbReference>
<dbReference type="AlphaFoldDB" id="A0A847R5K3"/>
<dbReference type="InterPro" id="IPR011663">
    <property type="entry name" value="UTRA"/>
</dbReference>
<keyword evidence="6" id="KW-1185">Reference proteome</keyword>
<dbReference type="PANTHER" id="PTHR44846">
    <property type="entry name" value="MANNOSYL-D-GLYCERATE TRANSPORT/METABOLISM SYSTEM REPRESSOR MNGR-RELATED"/>
    <property type="match status" value="1"/>
</dbReference>
<keyword evidence="3" id="KW-0804">Transcription</keyword>
<dbReference type="Gene3D" id="1.10.10.10">
    <property type="entry name" value="Winged helix-like DNA-binding domain superfamily/Winged helix DNA-binding domain"/>
    <property type="match status" value="1"/>
</dbReference>
<dbReference type="EMBL" id="JABAEK010000005">
    <property type="protein sequence ID" value="NLQ17346.1"/>
    <property type="molecule type" value="Genomic_DNA"/>
</dbReference>
<feature type="domain" description="HTH gntR-type" evidence="4">
    <location>
        <begin position="13"/>
        <end position="81"/>
    </location>
</feature>
<gene>
    <name evidence="5" type="ORF">HGG82_06860</name>
</gene>
<name>A0A847R5K3_9GAMM</name>
<organism evidence="5 6">
    <name type="scientific">Marinomonas profundi</name>
    <dbReference type="NCBI Taxonomy" id="2726122"/>
    <lineage>
        <taxon>Bacteria</taxon>
        <taxon>Pseudomonadati</taxon>
        <taxon>Pseudomonadota</taxon>
        <taxon>Gammaproteobacteria</taxon>
        <taxon>Oceanospirillales</taxon>
        <taxon>Oceanospirillaceae</taxon>
        <taxon>Marinomonas</taxon>
    </lineage>
</organism>
<dbReference type="GO" id="GO:0045892">
    <property type="term" value="P:negative regulation of DNA-templated transcription"/>
    <property type="evidence" value="ECO:0007669"/>
    <property type="project" value="TreeGrafter"/>
</dbReference>
<dbReference type="Proteomes" id="UP000586067">
    <property type="component" value="Unassembled WGS sequence"/>
</dbReference>
<dbReference type="FunFam" id="1.10.10.10:FF:000079">
    <property type="entry name" value="GntR family transcriptional regulator"/>
    <property type="match status" value="1"/>
</dbReference>
<evidence type="ECO:0000259" key="4">
    <source>
        <dbReference type="PROSITE" id="PS50949"/>
    </source>
</evidence>
<dbReference type="PANTHER" id="PTHR44846:SF1">
    <property type="entry name" value="MANNOSYL-D-GLYCERATE TRANSPORT_METABOLISM SYSTEM REPRESSOR MNGR-RELATED"/>
    <property type="match status" value="1"/>
</dbReference>
<evidence type="ECO:0000256" key="2">
    <source>
        <dbReference type="ARBA" id="ARBA00023125"/>
    </source>
</evidence>
<proteinExistence type="predicted"/>
<dbReference type="SUPFAM" id="SSF64288">
    <property type="entry name" value="Chorismate lyase-like"/>
    <property type="match status" value="1"/>
</dbReference>
<dbReference type="Pfam" id="PF00392">
    <property type="entry name" value="GntR"/>
    <property type="match status" value="1"/>
</dbReference>
<sequence length="245" mass="28136">MTDKAPQPSPIFKPLYKQVQELITERIIEGIWKPGEMLPSEFQLADLLGVSQGTVRKALNALTEDNVLFRRQGVGTFVSEHTLQKMLFHFFHFKSDNGDIPELPNAQLLEIRLITPDTHLRALFGNSSNEKVIEIHRVRSINNTACIRELIYLPQGYFVDLEKEEKLPHSLYHYYQQRFNITVHKATDRLKAVLANEQDQAILNIASGQPLLEVSRTARSLDGRTVEHRISRANSQDLHYLVELN</sequence>
<dbReference type="RefSeq" id="WP_168824120.1">
    <property type="nucleotide sequence ID" value="NZ_CP073013.1"/>
</dbReference>
<dbReference type="InterPro" id="IPR036388">
    <property type="entry name" value="WH-like_DNA-bd_sf"/>
</dbReference>
<evidence type="ECO:0000256" key="3">
    <source>
        <dbReference type="ARBA" id="ARBA00023163"/>
    </source>
</evidence>
<dbReference type="InterPro" id="IPR028978">
    <property type="entry name" value="Chorismate_lyase_/UTRA_dom_sf"/>
</dbReference>
<dbReference type="SMART" id="SM00345">
    <property type="entry name" value="HTH_GNTR"/>
    <property type="match status" value="1"/>
</dbReference>
<evidence type="ECO:0000313" key="5">
    <source>
        <dbReference type="EMBL" id="NLQ17346.1"/>
    </source>
</evidence>
<reference evidence="5 6" key="1">
    <citation type="submission" date="2020-04" db="EMBL/GenBank/DDBJ databases">
        <title>Marinomonas sp. M1K-6 isolated from the deep seawater of the Mariana Trench.</title>
        <authorList>
            <person name="Li Y."/>
        </authorList>
    </citation>
    <scope>NUCLEOTIDE SEQUENCE [LARGE SCALE GENOMIC DNA]</scope>
    <source>
        <strain evidence="5 6">M1K-6</strain>
    </source>
</reference>
<dbReference type="SUPFAM" id="SSF46785">
    <property type="entry name" value="Winged helix' DNA-binding domain"/>
    <property type="match status" value="1"/>
</dbReference>
<dbReference type="InterPro" id="IPR036390">
    <property type="entry name" value="WH_DNA-bd_sf"/>
</dbReference>
<dbReference type="CDD" id="cd07377">
    <property type="entry name" value="WHTH_GntR"/>
    <property type="match status" value="1"/>
</dbReference>
<dbReference type="Pfam" id="PF07702">
    <property type="entry name" value="UTRA"/>
    <property type="match status" value="1"/>
</dbReference>
<dbReference type="InterPro" id="IPR000524">
    <property type="entry name" value="Tscrpt_reg_HTH_GntR"/>
</dbReference>
<dbReference type="InterPro" id="IPR050679">
    <property type="entry name" value="Bact_HTH_transcr_reg"/>
</dbReference>
<dbReference type="GO" id="GO:0003677">
    <property type="term" value="F:DNA binding"/>
    <property type="evidence" value="ECO:0007669"/>
    <property type="project" value="UniProtKB-KW"/>
</dbReference>
<keyword evidence="2" id="KW-0238">DNA-binding</keyword>
<accession>A0A847R5K3</accession>
<dbReference type="PRINTS" id="PR00035">
    <property type="entry name" value="HTHGNTR"/>
</dbReference>
<dbReference type="PROSITE" id="PS50949">
    <property type="entry name" value="HTH_GNTR"/>
    <property type="match status" value="1"/>
</dbReference>
<protein>
    <submittedName>
        <fullName evidence="5">GntR family transcriptional regulator</fullName>
    </submittedName>
</protein>
<dbReference type="Gene3D" id="3.40.1410.10">
    <property type="entry name" value="Chorismate lyase-like"/>
    <property type="match status" value="1"/>
</dbReference>
<evidence type="ECO:0000313" key="6">
    <source>
        <dbReference type="Proteomes" id="UP000586067"/>
    </source>
</evidence>